<evidence type="ECO:0000259" key="10">
    <source>
        <dbReference type="PROSITE" id="PS50928"/>
    </source>
</evidence>
<protein>
    <submittedName>
        <fullName evidence="11">Polar amino acid transport system permease protein</fullName>
    </submittedName>
</protein>
<feature type="transmembrane region" description="Helical" evidence="9">
    <location>
        <begin position="222"/>
        <end position="241"/>
    </location>
</feature>
<evidence type="ECO:0000256" key="2">
    <source>
        <dbReference type="ARBA" id="ARBA00010072"/>
    </source>
</evidence>
<dbReference type="AlphaFoldDB" id="A0A7W7RTY1"/>
<evidence type="ECO:0000256" key="3">
    <source>
        <dbReference type="ARBA" id="ARBA00022448"/>
    </source>
</evidence>
<feature type="domain" description="ABC transmembrane type-1" evidence="10">
    <location>
        <begin position="63"/>
        <end position="268"/>
    </location>
</feature>
<dbReference type="PANTHER" id="PTHR30614:SF20">
    <property type="entry name" value="GLUTAMINE TRANSPORT SYSTEM PERMEASE PROTEIN GLNP"/>
    <property type="match status" value="1"/>
</dbReference>
<dbReference type="CDD" id="cd06261">
    <property type="entry name" value="TM_PBP2"/>
    <property type="match status" value="1"/>
</dbReference>
<dbReference type="GO" id="GO:0006865">
    <property type="term" value="P:amino acid transport"/>
    <property type="evidence" value="ECO:0007669"/>
    <property type="project" value="UniProtKB-KW"/>
</dbReference>
<feature type="transmembrane region" description="Helical" evidence="9">
    <location>
        <begin position="247"/>
        <end position="267"/>
    </location>
</feature>
<reference evidence="11 12" key="1">
    <citation type="submission" date="2020-08" db="EMBL/GenBank/DDBJ databases">
        <title>Sequencing the genomes of 1000 actinobacteria strains.</title>
        <authorList>
            <person name="Klenk H.-P."/>
        </authorList>
    </citation>
    <scope>NUCLEOTIDE SEQUENCE [LARGE SCALE GENOMIC DNA]</scope>
    <source>
        <strain evidence="11 12">DSM 43023</strain>
    </source>
</reference>
<evidence type="ECO:0000313" key="12">
    <source>
        <dbReference type="Proteomes" id="UP000534286"/>
    </source>
</evidence>
<evidence type="ECO:0000256" key="9">
    <source>
        <dbReference type="RuleBase" id="RU363032"/>
    </source>
</evidence>
<evidence type="ECO:0000313" key="11">
    <source>
        <dbReference type="EMBL" id="MBB4938154.1"/>
    </source>
</evidence>
<comment type="subcellular location">
    <subcellularLocation>
        <location evidence="1 9">Cell membrane</location>
        <topology evidence="1 9">Multi-pass membrane protein</topology>
    </subcellularLocation>
</comment>
<organism evidence="11 12">
    <name type="scientific">Streptosporangium album</name>
    <dbReference type="NCBI Taxonomy" id="47479"/>
    <lineage>
        <taxon>Bacteria</taxon>
        <taxon>Bacillati</taxon>
        <taxon>Actinomycetota</taxon>
        <taxon>Actinomycetes</taxon>
        <taxon>Streptosporangiales</taxon>
        <taxon>Streptosporangiaceae</taxon>
        <taxon>Streptosporangium</taxon>
    </lineage>
</organism>
<dbReference type="GO" id="GO:0043190">
    <property type="term" value="C:ATP-binding cassette (ABC) transporter complex"/>
    <property type="evidence" value="ECO:0007669"/>
    <property type="project" value="InterPro"/>
</dbReference>
<feature type="transmembrane region" description="Helical" evidence="9">
    <location>
        <begin position="20"/>
        <end position="42"/>
    </location>
</feature>
<evidence type="ECO:0000256" key="6">
    <source>
        <dbReference type="ARBA" id="ARBA00022970"/>
    </source>
</evidence>
<name>A0A7W7RTY1_9ACTN</name>
<proteinExistence type="inferred from homology"/>
<keyword evidence="8 9" id="KW-0472">Membrane</keyword>
<dbReference type="InterPro" id="IPR000515">
    <property type="entry name" value="MetI-like"/>
</dbReference>
<dbReference type="InterPro" id="IPR043429">
    <property type="entry name" value="ArtM/GltK/GlnP/TcyL/YhdX-like"/>
</dbReference>
<comment type="similarity">
    <text evidence="2">Belongs to the binding-protein-dependent transport system permease family. HisMQ subfamily.</text>
</comment>
<dbReference type="InterPro" id="IPR010065">
    <property type="entry name" value="AA_ABC_transptr_permease_3TM"/>
</dbReference>
<keyword evidence="12" id="KW-1185">Reference proteome</keyword>
<feature type="transmembrane region" description="Helical" evidence="9">
    <location>
        <begin position="99"/>
        <end position="121"/>
    </location>
</feature>
<evidence type="ECO:0000256" key="1">
    <source>
        <dbReference type="ARBA" id="ARBA00004651"/>
    </source>
</evidence>
<dbReference type="PANTHER" id="PTHR30614">
    <property type="entry name" value="MEMBRANE COMPONENT OF AMINO ACID ABC TRANSPORTER"/>
    <property type="match status" value="1"/>
</dbReference>
<sequence>MSTTAGSRQRTRRNPRKSPWRYVAIAVILFLILSLADVALTNPNFGWPVVGRYLLSAVILKGLLLTLELTAVVMVVGSVLGVILAIMRTSANEFVARGAWAYIWFFRGTPLLIQVIFWFNIAALFPQIELAVPFGPTLVGFDANALVTPWTAAVLALSLNEGAYMAEIVRGGLLGVDRGQYEAAQALGMRPNKVFRIIMPQAVRTIIPPTANQLVTTFKNTALVSVIGLADLLHSAQVVYALNYQTIPLLIVAAFWYLLLTSLLSYFQALLERRYSKGYAPRSRPEVRTETSDAVAPKEV</sequence>
<evidence type="ECO:0000256" key="7">
    <source>
        <dbReference type="ARBA" id="ARBA00022989"/>
    </source>
</evidence>
<feature type="transmembrane region" description="Helical" evidence="9">
    <location>
        <begin position="141"/>
        <end position="160"/>
    </location>
</feature>
<dbReference type="PROSITE" id="PS50928">
    <property type="entry name" value="ABC_TM1"/>
    <property type="match status" value="1"/>
</dbReference>
<keyword evidence="4" id="KW-1003">Cell membrane</keyword>
<keyword evidence="5 9" id="KW-0812">Transmembrane</keyword>
<dbReference type="RefSeq" id="WP_312882282.1">
    <property type="nucleotide sequence ID" value="NZ_BAABEK010000018.1"/>
</dbReference>
<keyword evidence="6" id="KW-0029">Amino-acid transport</keyword>
<keyword evidence="7 9" id="KW-1133">Transmembrane helix</keyword>
<gene>
    <name evidence="11" type="ORF">FHR32_002459</name>
</gene>
<comment type="caution">
    <text evidence="11">The sequence shown here is derived from an EMBL/GenBank/DDBJ whole genome shotgun (WGS) entry which is preliminary data.</text>
</comment>
<dbReference type="Gene3D" id="1.10.3720.10">
    <property type="entry name" value="MetI-like"/>
    <property type="match status" value="1"/>
</dbReference>
<dbReference type="EMBL" id="JACHJU010000001">
    <property type="protein sequence ID" value="MBB4938154.1"/>
    <property type="molecule type" value="Genomic_DNA"/>
</dbReference>
<dbReference type="NCBIfam" id="TIGR01726">
    <property type="entry name" value="HEQRo_perm_3TM"/>
    <property type="match status" value="1"/>
</dbReference>
<dbReference type="Pfam" id="PF00528">
    <property type="entry name" value="BPD_transp_1"/>
    <property type="match status" value="1"/>
</dbReference>
<evidence type="ECO:0000256" key="8">
    <source>
        <dbReference type="ARBA" id="ARBA00023136"/>
    </source>
</evidence>
<dbReference type="SUPFAM" id="SSF161098">
    <property type="entry name" value="MetI-like"/>
    <property type="match status" value="1"/>
</dbReference>
<dbReference type="InterPro" id="IPR035906">
    <property type="entry name" value="MetI-like_sf"/>
</dbReference>
<dbReference type="Proteomes" id="UP000534286">
    <property type="component" value="Unassembled WGS sequence"/>
</dbReference>
<feature type="transmembrane region" description="Helical" evidence="9">
    <location>
        <begin position="62"/>
        <end position="87"/>
    </location>
</feature>
<dbReference type="FunFam" id="1.10.3720.10:FF:000006">
    <property type="entry name" value="Glutamate/aspartate ABC transporter, permease protein GltK"/>
    <property type="match status" value="1"/>
</dbReference>
<accession>A0A7W7RTY1</accession>
<dbReference type="GO" id="GO:0022857">
    <property type="term" value="F:transmembrane transporter activity"/>
    <property type="evidence" value="ECO:0007669"/>
    <property type="project" value="InterPro"/>
</dbReference>
<evidence type="ECO:0000256" key="4">
    <source>
        <dbReference type="ARBA" id="ARBA00022475"/>
    </source>
</evidence>
<evidence type="ECO:0000256" key="5">
    <source>
        <dbReference type="ARBA" id="ARBA00022692"/>
    </source>
</evidence>
<keyword evidence="3 9" id="KW-0813">Transport</keyword>